<feature type="compositionally biased region" description="Low complexity" evidence="1">
    <location>
        <begin position="1"/>
        <end position="13"/>
    </location>
</feature>
<sequence length="633" mass="72528">MSAPALSPSQLSPEVKGRRRPLGQPFRFASPPLPPLLDSASAPPALDDMSFLSLDDGQSFLTECGSVNSMKSYPHNLWATPSHADYPITSEKMAIRSYLRRSHRSQVKKRRRRLALAKERRTLRLIKEHERRVELLKIKHQRRKVAQKWLDVLVHRAIYSKVVSVFEDADKARKENEIRKEQLRKLSATASVIQKAVRSKLLKDLNGQHWQQVARFAGLMRRNRWRCSLGLRCWRRYNARNVVRDFLKQTAKMQGGRAILVFQQRVRYAQRLVRDWVRVRKRRMAFLRTVWEEVEAAARTEIGAKKMKRLGEPKRTARKKWRAPNLQEEVEDMALVFRDLEEDFDKMRRRQHELGVSHGPVCQVSETVEVSRVPAVLRDAALEDLFHEVCLRHQSRGGGKGPALRKKSGVTVGLPREFTMADANKILGLHNTKVKVKPLVADDLVDPHCLASKKSVMMLYTAFLPEKTLMETVTELWTEAYDTQNEPVAALYLSHIVKRDAKGRRGALVPNPKALKRRPALKRVSLLPEPVEEVVLPSDYTAVVARHLKRTSRDSRDEKRLSRSSFYRDQALRDLGATRPPSQEEEEVPERAETPYDIREAIARRASRLGISQKSPLLKNAGRGPPGSIPGVN</sequence>
<gene>
    <name evidence="2" type="ORF">PECAL_3P14080</name>
</gene>
<feature type="region of interest" description="Disordered" evidence="1">
    <location>
        <begin position="1"/>
        <end position="40"/>
    </location>
</feature>
<comment type="caution">
    <text evidence="2">The sequence shown here is derived from an EMBL/GenBank/DDBJ whole genome shotgun (WGS) entry which is preliminary data.</text>
</comment>
<name>A0A8J2SJ31_9STRA</name>
<keyword evidence="3" id="KW-1185">Reference proteome</keyword>
<accession>A0A8J2SJ31</accession>
<evidence type="ECO:0000313" key="2">
    <source>
        <dbReference type="EMBL" id="CAH0371463.1"/>
    </source>
</evidence>
<evidence type="ECO:0000256" key="1">
    <source>
        <dbReference type="SAM" id="MobiDB-lite"/>
    </source>
</evidence>
<dbReference type="Proteomes" id="UP000789595">
    <property type="component" value="Unassembled WGS sequence"/>
</dbReference>
<dbReference type="AlphaFoldDB" id="A0A8J2SJ31"/>
<evidence type="ECO:0000313" key="3">
    <source>
        <dbReference type="Proteomes" id="UP000789595"/>
    </source>
</evidence>
<proteinExistence type="predicted"/>
<feature type="compositionally biased region" description="Basic and acidic residues" evidence="1">
    <location>
        <begin position="551"/>
        <end position="561"/>
    </location>
</feature>
<feature type="region of interest" description="Disordered" evidence="1">
    <location>
        <begin position="609"/>
        <end position="633"/>
    </location>
</feature>
<dbReference type="EMBL" id="CAKKNE010000003">
    <property type="protein sequence ID" value="CAH0371463.1"/>
    <property type="molecule type" value="Genomic_DNA"/>
</dbReference>
<protein>
    <submittedName>
        <fullName evidence="2">Uncharacterized protein</fullName>
    </submittedName>
</protein>
<reference evidence="2" key="1">
    <citation type="submission" date="2021-11" db="EMBL/GenBank/DDBJ databases">
        <authorList>
            <consortium name="Genoscope - CEA"/>
            <person name="William W."/>
        </authorList>
    </citation>
    <scope>NUCLEOTIDE SEQUENCE</scope>
</reference>
<organism evidence="2 3">
    <name type="scientific">Pelagomonas calceolata</name>
    <dbReference type="NCBI Taxonomy" id="35677"/>
    <lineage>
        <taxon>Eukaryota</taxon>
        <taxon>Sar</taxon>
        <taxon>Stramenopiles</taxon>
        <taxon>Ochrophyta</taxon>
        <taxon>Pelagophyceae</taxon>
        <taxon>Pelagomonadales</taxon>
        <taxon>Pelagomonadaceae</taxon>
        <taxon>Pelagomonas</taxon>
    </lineage>
</organism>
<feature type="region of interest" description="Disordered" evidence="1">
    <location>
        <begin position="549"/>
        <end position="597"/>
    </location>
</feature>